<comment type="catalytic activity">
    <reaction evidence="9">
        <text>a uridine in RNA = a pseudouridine in RNA</text>
        <dbReference type="Rhea" id="RHEA:48348"/>
        <dbReference type="Rhea" id="RHEA-COMP:12068"/>
        <dbReference type="Rhea" id="RHEA-COMP:12069"/>
        <dbReference type="ChEBI" id="CHEBI:65314"/>
        <dbReference type="ChEBI" id="CHEBI:65315"/>
    </reaction>
</comment>
<evidence type="ECO:0000259" key="10">
    <source>
        <dbReference type="SMART" id="SM00363"/>
    </source>
</evidence>
<dbReference type="Proteomes" id="UP000058636">
    <property type="component" value="Unassembled WGS sequence"/>
</dbReference>
<dbReference type="RefSeq" id="WP_012896689.1">
    <property type="nucleotide sequence ID" value="NZ_DAITJQ010000001.1"/>
</dbReference>
<name>A0A101ERY4_9THEM</name>
<dbReference type="PANTHER" id="PTHR21600">
    <property type="entry name" value="MITOCHONDRIAL RNA PSEUDOURIDINE SYNTHASE"/>
    <property type="match status" value="1"/>
</dbReference>
<keyword evidence="5 8" id="KW-0694">RNA-binding</keyword>
<dbReference type="EMBL" id="LGFG01000004">
    <property type="protein sequence ID" value="KUK23782.1"/>
    <property type="molecule type" value="Genomic_DNA"/>
</dbReference>
<dbReference type="PANTHER" id="PTHR21600:SF92">
    <property type="entry name" value="RIBOSOMAL LARGE SUBUNIT PSEUDOURIDINE SYNTHASE C"/>
    <property type="match status" value="1"/>
</dbReference>
<dbReference type="GO" id="GO:0000455">
    <property type="term" value="P:enzyme-directed rRNA pseudouridine synthesis"/>
    <property type="evidence" value="ECO:0007669"/>
    <property type="project" value="UniProtKB-ARBA"/>
</dbReference>
<dbReference type="PROSITE" id="PS01129">
    <property type="entry name" value="PSI_RLU"/>
    <property type="match status" value="1"/>
</dbReference>
<evidence type="ECO:0000256" key="2">
    <source>
        <dbReference type="ARBA" id="ARBA00002876"/>
    </source>
</evidence>
<dbReference type="InterPro" id="IPR020103">
    <property type="entry name" value="PsdUridine_synth_cat_dom_sf"/>
</dbReference>
<keyword evidence="4" id="KW-0698">rRNA processing</keyword>
<evidence type="ECO:0000256" key="1">
    <source>
        <dbReference type="ARBA" id="ARBA00000381"/>
    </source>
</evidence>
<evidence type="ECO:0000313" key="12">
    <source>
        <dbReference type="Proteomes" id="UP000058636"/>
    </source>
</evidence>
<evidence type="ECO:0000256" key="4">
    <source>
        <dbReference type="ARBA" id="ARBA00022552"/>
    </source>
</evidence>
<dbReference type="GO" id="GO:0160141">
    <property type="term" value="F:23S rRNA pseudouridine(955/2504/2580) synthase activity"/>
    <property type="evidence" value="ECO:0007669"/>
    <property type="project" value="UniProtKB-EC"/>
</dbReference>
<evidence type="ECO:0000313" key="11">
    <source>
        <dbReference type="EMBL" id="KUK23782.1"/>
    </source>
</evidence>
<evidence type="ECO:0000256" key="7">
    <source>
        <dbReference type="PIRSR" id="PIRSR606225-1"/>
    </source>
</evidence>
<dbReference type="InterPro" id="IPR002942">
    <property type="entry name" value="S4_RNA-bd"/>
</dbReference>
<dbReference type="EC" id="5.4.99.-" evidence="9"/>
<protein>
    <recommendedName>
        <fullName evidence="9">Pseudouridine synthase</fullName>
        <ecNumber evidence="9">5.4.99.-</ecNumber>
    </recommendedName>
</protein>
<gene>
    <name evidence="11" type="ORF">XD57_0128</name>
</gene>
<comment type="catalytic activity">
    <reaction evidence="1">
        <text>uridine(955/2504/2580) in 23S rRNA = pseudouridine(955/2504/2580) in 23S rRNA</text>
        <dbReference type="Rhea" id="RHEA:42528"/>
        <dbReference type="Rhea" id="RHEA-COMP:10099"/>
        <dbReference type="Rhea" id="RHEA-COMP:10100"/>
        <dbReference type="ChEBI" id="CHEBI:65314"/>
        <dbReference type="ChEBI" id="CHEBI:65315"/>
        <dbReference type="EC" id="5.4.99.24"/>
    </reaction>
</comment>
<reference evidence="11 12" key="1">
    <citation type="journal article" date="2015" name="MBio">
        <title>Genome-Resolved Metagenomic Analysis Reveals Roles for Candidate Phyla and Other Microbial Community Members in Biogeochemical Transformations in Oil Reservoirs.</title>
        <authorList>
            <person name="Hu P."/>
            <person name="Tom L."/>
            <person name="Singh A."/>
            <person name="Thomas B.C."/>
            <person name="Baker B.J."/>
            <person name="Piceno Y.M."/>
            <person name="Andersen G.L."/>
            <person name="Banfield J.F."/>
        </authorList>
    </citation>
    <scope>NUCLEOTIDE SEQUENCE [LARGE SCALE GENOMIC DNA]</scope>
    <source>
        <strain evidence="11">46_26</strain>
    </source>
</reference>
<dbReference type="InterPro" id="IPR006224">
    <property type="entry name" value="PsdUridine_synth_RluA-like_CS"/>
</dbReference>
<dbReference type="SMART" id="SM00363">
    <property type="entry name" value="S4"/>
    <property type="match status" value="1"/>
</dbReference>
<dbReference type="Gene3D" id="3.10.290.10">
    <property type="entry name" value="RNA-binding S4 domain"/>
    <property type="match status" value="1"/>
</dbReference>
<dbReference type="AlphaFoldDB" id="A0A101ERY4"/>
<dbReference type="Pfam" id="PF01479">
    <property type="entry name" value="S4"/>
    <property type="match status" value="1"/>
</dbReference>
<dbReference type="PATRIC" id="fig|93930.3.peg.651"/>
<comment type="similarity">
    <text evidence="3 9">Belongs to the pseudouridine synthase RluA family.</text>
</comment>
<dbReference type="CDD" id="cd00165">
    <property type="entry name" value="S4"/>
    <property type="match status" value="1"/>
</dbReference>
<sequence length="304" mass="35652">MRMEVTRENFYRRLDKFLRNQLKDVPLSVIYKLIRKGKVYVNKKRVKDPSFELEEGDVVELRYVNLENLPKRSEKKDLTPVPMKLDVLYEDDHYLVLNKPPNIAIHPGKGVHVATLIEGLLHYGQEKGFSPFLVHRLDKDTSGLLVVAKNREAARILTELFKGRNIEKEYVTLVRGVPENNMKLTIPLDGQEAVSEIVSVKPLKDVSLLRVKIHTGRKHQIRRHLSQIGFPVVGDDTYGDRHFNIEFRKRYGLKRQFLHSYRMKFIDPWTEEEKDFRAPLPDDLLSVLNLLKERSDEWLEEFLS</sequence>
<evidence type="ECO:0000256" key="6">
    <source>
        <dbReference type="ARBA" id="ARBA00023235"/>
    </source>
</evidence>
<evidence type="ECO:0000256" key="9">
    <source>
        <dbReference type="RuleBase" id="RU362028"/>
    </source>
</evidence>
<dbReference type="InterPro" id="IPR006145">
    <property type="entry name" value="PsdUridine_synth_RsuA/RluA"/>
</dbReference>
<dbReference type="InterPro" id="IPR036986">
    <property type="entry name" value="S4_RNA-bd_sf"/>
</dbReference>
<dbReference type="InterPro" id="IPR050188">
    <property type="entry name" value="RluA_PseudoU_synthase"/>
</dbReference>
<dbReference type="NCBIfam" id="TIGR00005">
    <property type="entry name" value="rluA_subfam"/>
    <property type="match status" value="1"/>
</dbReference>
<proteinExistence type="inferred from homology"/>
<dbReference type="SUPFAM" id="SSF55174">
    <property type="entry name" value="Alpha-L RNA-binding motif"/>
    <property type="match status" value="1"/>
</dbReference>
<accession>A0A101ERY4</accession>
<comment type="function">
    <text evidence="2">Responsible for synthesis of pseudouridine from uracil at positions 955, 2504 and 2580 in 23S ribosomal RNA.</text>
</comment>
<dbReference type="GO" id="GO:0003723">
    <property type="term" value="F:RNA binding"/>
    <property type="evidence" value="ECO:0007669"/>
    <property type="project" value="UniProtKB-KW"/>
</dbReference>
<dbReference type="SUPFAM" id="SSF55120">
    <property type="entry name" value="Pseudouridine synthase"/>
    <property type="match status" value="1"/>
</dbReference>
<dbReference type="InterPro" id="IPR006225">
    <property type="entry name" value="PsdUridine_synth_RluC/D"/>
</dbReference>
<dbReference type="Gene3D" id="3.30.2350.10">
    <property type="entry name" value="Pseudouridine synthase"/>
    <property type="match status" value="1"/>
</dbReference>
<keyword evidence="6 9" id="KW-0413">Isomerase</keyword>
<comment type="caution">
    <text evidence="11">The sequence shown here is derived from an EMBL/GenBank/DDBJ whole genome shotgun (WGS) entry which is preliminary data.</text>
</comment>
<feature type="active site" evidence="7">
    <location>
        <position position="138"/>
    </location>
</feature>
<organism evidence="11 12">
    <name type="scientific">Thermotoga petrophila</name>
    <dbReference type="NCBI Taxonomy" id="93929"/>
    <lineage>
        <taxon>Bacteria</taxon>
        <taxon>Thermotogati</taxon>
        <taxon>Thermotogota</taxon>
        <taxon>Thermotogae</taxon>
        <taxon>Thermotogales</taxon>
        <taxon>Thermotogaceae</taxon>
        <taxon>Thermotoga</taxon>
    </lineage>
</organism>
<dbReference type="PROSITE" id="PS50889">
    <property type="entry name" value="S4"/>
    <property type="match status" value="1"/>
</dbReference>
<feature type="domain" description="RNA-binding S4" evidence="10">
    <location>
        <begin position="12"/>
        <end position="70"/>
    </location>
</feature>
<evidence type="ECO:0000256" key="8">
    <source>
        <dbReference type="PROSITE-ProRule" id="PRU00182"/>
    </source>
</evidence>
<evidence type="ECO:0000256" key="3">
    <source>
        <dbReference type="ARBA" id="ARBA00010876"/>
    </source>
</evidence>
<dbReference type="CDD" id="cd02869">
    <property type="entry name" value="PseudoU_synth_RluA_like"/>
    <property type="match status" value="1"/>
</dbReference>
<dbReference type="Pfam" id="PF00849">
    <property type="entry name" value="PseudoU_synth_2"/>
    <property type="match status" value="1"/>
</dbReference>
<evidence type="ECO:0000256" key="5">
    <source>
        <dbReference type="ARBA" id="ARBA00022884"/>
    </source>
</evidence>